<dbReference type="RefSeq" id="WP_087916505.1">
    <property type="nucleotide sequence ID" value="NZ_CP021780.1"/>
</dbReference>
<dbReference type="OrthoDB" id="3568407at2"/>
<evidence type="ECO:0008006" key="3">
    <source>
        <dbReference type="Google" id="ProtNLM"/>
    </source>
</evidence>
<name>A0A2Z2KAK4_9BACL</name>
<proteinExistence type="predicted"/>
<dbReference type="EMBL" id="CP021780">
    <property type="protein sequence ID" value="ASA22507.1"/>
    <property type="molecule type" value="Genomic_DNA"/>
</dbReference>
<dbReference type="AlphaFoldDB" id="A0A2Z2KAK4"/>
<evidence type="ECO:0000313" key="1">
    <source>
        <dbReference type="EMBL" id="ASA22507.1"/>
    </source>
</evidence>
<sequence length="73" mass="8238">MPLKEKPPRLTVYLPDTEKKELEKMSKNTGFSQTQLVVMATHSLLANYKAKGNIIFTELIGLNLNEKSSQNES</sequence>
<reference evidence="1 2" key="1">
    <citation type="submission" date="2017-06" db="EMBL/GenBank/DDBJ databases">
        <title>Complete genome sequence of Paenibacillus donghaensis KCTC 13049T isolated from East Sea sediment, South Korea.</title>
        <authorList>
            <person name="Jung B.K."/>
            <person name="Hong S.-J."/>
            <person name="Shin J.-H."/>
        </authorList>
    </citation>
    <scope>NUCLEOTIDE SEQUENCE [LARGE SCALE GENOMIC DNA]</scope>
    <source>
        <strain evidence="1 2">KCTC 13049</strain>
    </source>
</reference>
<keyword evidence="2" id="KW-1185">Reference proteome</keyword>
<protein>
    <recommendedName>
        <fullName evidence="3">CopG family transcriptional regulator</fullName>
    </recommendedName>
</protein>
<evidence type="ECO:0000313" key="2">
    <source>
        <dbReference type="Proteomes" id="UP000249890"/>
    </source>
</evidence>
<accession>A0A2Z2KAK4</accession>
<dbReference type="KEGG" id="pdh:B9T62_17990"/>
<organism evidence="1 2">
    <name type="scientific">Paenibacillus donghaensis</name>
    <dbReference type="NCBI Taxonomy" id="414771"/>
    <lineage>
        <taxon>Bacteria</taxon>
        <taxon>Bacillati</taxon>
        <taxon>Bacillota</taxon>
        <taxon>Bacilli</taxon>
        <taxon>Bacillales</taxon>
        <taxon>Paenibacillaceae</taxon>
        <taxon>Paenibacillus</taxon>
    </lineage>
</organism>
<gene>
    <name evidence="1" type="ORF">B9T62_17990</name>
</gene>
<dbReference type="Proteomes" id="UP000249890">
    <property type="component" value="Chromosome"/>
</dbReference>